<name>A0A067JGF8_JATCU</name>
<dbReference type="AlphaFoldDB" id="A0A067JGF8"/>
<protein>
    <submittedName>
        <fullName evidence="2">Uncharacterized protein</fullName>
    </submittedName>
</protein>
<organism evidence="2 3">
    <name type="scientific">Jatropha curcas</name>
    <name type="common">Barbados nut</name>
    <dbReference type="NCBI Taxonomy" id="180498"/>
    <lineage>
        <taxon>Eukaryota</taxon>
        <taxon>Viridiplantae</taxon>
        <taxon>Streptophyta</taxon>
        <taxon>Embryophyta</taxon>
        <taxon>Tracheophyta</taxon>
        <taxon>Spermatophyta</taxon>
        <taxon>Magnoliopsida</taxon>
        <taxon>eudicotyledons</taxon>
        <taxon>Gunneridae</taxon>
        <taxon>Pentapetalae</taxon>
        <taxon>rosids</taxon>
        <taxon>fabids</taxon>
        <taxon>Malpighiales</taxon>
        <taxon>Euphorbiaceae</taxon>
        <taxon>Crotonoideae</taxon>
        <taxon>Jatropheae</taxon>
        <taxon>Jatropha</taxon>
    </lineage>
</organism>
<sequence length="144" mass="17215">MSDSSRDKDNSPLEVEDPKQQAFLDALSAKMGRFTRFMDSFNDRLELQEQQRKRYDHNATRRGTTRASPRTTPIRFQTPEDEEVDNLDYYFRDLNNKLGRVQGRKSVDYLNRYSITKDERKTILTPVWSQEVYVDQYKKARYET</sequence>
<proteinExistence type="predicted"/>
<dbReference type="EMBL" id="KK915336">
    <property type="protein sequence ID" value="KDP22932.1"/>
    <property type="molecule type" value="Genomic_DNA"/>
</dbReference>
<evidence type="ECO:0000256" key="1">
    <source>
        <dbReference type="SAM" id="MobiDB-lite"/>
    </source>
</evidence>
<feature type="region of interest" description="Disordered" evidence="1">
    <location>
        <begin position="1"/>
        <end position="21"/>
    </location>
</feature>
<accession>A0A067JGF8</accession>
<keyword evidence="3" id="KW-1185">Reference proteome</keyword>
<gene>
    <name evidence="2" type="ORF">JCGZ_01839</name>
</gene>
<feature type="region of interest" description="Disordered" evidence="1">
    <location>
        <begin position="49"/>
        <end position="79"/>
    </location>
</feature>
<feature type="compositionally biased region" description="Basic and acidic residues" evidence="1">
    <location>
        <begin position="1"/>
        <end position="19"/>
    </location>
</feature>
<evidence type="ECO:0000313" key="3">
    <source>
        <dbReference type="Proteomes" id="UP000027138"/>
    </source>
</evidence>
<feature type="compositionally biased region" description="Basic and acidic residues" evidence="1">
    <location>
        <begin position="49"/>
        <end position="59"/>
    </location>
</feature>
<reference evidence="2 3" key="1">
    <citation type="journal article" date="2014" name="PLoS ONE">
        <title>Global Analysis of Gene Expression Profiles in Physic Nut (Jatropha curcas L.) Seedlings Exposed to Salt Stress.</title>
        <authorList>
            <person name="Zhang L."/>
            <person name="Zhang C."/>
            <person name="Wu P."/>
            <person name="Chen Y."/>
            <person name="Li M."/>
            <person name="Jiang H."/>
            <person name="Wu G."/>
        </authorList>
    </citation>
    <scope>NUCLEOTIDE SEQUENCE [LARGE SCALE GENOMIC DNA]</scope>
    <source>
        <strain evidence="3">cv. GZQX0401</strain>
        <tissue evidence="2">Young leaves</tissue>
    </source>
</reference>
<evidence type="ECO:0000313" key="2">
    <source>
        <dbReference type="EMBL" id="KDP22932.1"/>
    </source>
</evidence>
<feature type="compositionally biased region" description="Polar residues" evidence="1">
    <location>
        <begin position="61"/>
        <end position="75"/>
    </location>
</feature>
<dbReference type="Proteomes" id="UP000027138">
    <property type="component" value="Unassembled WGS sequence"/>
</dbReference>